<dbReference type="EMBL" id="ASPP01007833">
    <property type="protein sequence ID" value="ETO26506.1"/>
    <property type="molecule type" value="Genomic_DNA"/>
</dbReference>
<dbReference type="InterPro" id="IPR036770">
    <property type="entry name" value="Ankyrin_rpt-contain_sf"/>
</dbReference>
<keyword evidence="4" id="KW-1185">Reference proteome</keyword>
<dbReference type="AlphaFoldDB" id="X6NKJ4"/>
<sequence>MGQSCPCGPQTDPQHKPNRPPKNTAKLLNGQNGEEEISSEEHTHESDWEDEGETNIPLDGRSMHFAAPIEDMTNREAVYKSWRGALIDGNTALLEWYTQEHPELNLINYEFPDGCSSLSKAIQCKEPMLSYPITTLSSSDFTVVIVFVLFAYLLFLFFFFRILPFFFLVMYLQSCQRTRGGTVQKANHLNPKTGNTPLHESVLVDNPKLVTFLVKEKQVDTTIKNNEGKTPYDLALQLDNSDLIELLEPEPLATATEPTKPSFN</sequence>
<dbReference type="InterPro" id="IPR002110">
    <property type="entry name" value="Ankyrin_rpt"/>
</dbReference>
<evidence type="ECO:0000313" key="3">
    <source>
        <dbReference type="EMBL" id="ETO26506.1"/>
    </source>
</evidence>
<evidence type="ECO:0000256" key="2">
    <source>
        <dbReference type="SAM" id="Phobius"/>
    </source>
</evidence>
<evidence type="ECO:0000256" key="1">
    <source>
        <dbReference type="SAM" id="MobiDB-lite"/>
    </source>
</evidence>
<keyword evidence="2" id="KW-0472">Membrane</keyword>
<protein>
    <submittedName>
        <fullName evidence="3">Ankyrin repeat protein</fullName>
    </submittedName>
</protein>
<keyword evidence="2" id="KW-0812">Transmembrane</keyword>
<reference evidence="3 4" key="1">
    <citation type="journal article" date="2013" name="Curr. Biol.">
        <title>The Genome of the Foraminiferan Reticulomyxa filosa.</title>
        <authorList>
            <person name="Glockner G."/>
            <person name="Hulsmann N."/>
            <person name="Schleicher M."/>
            <person name="Noegel A.A."/>
            <person name="Eichinger L."/>
            <person name="Gallinger C."/>
            <person name="Pawlowski J."/>
            <person name="Sierra R."/>
            <person name="Euteneuer U."/>
            <person name="Pillet L."/>
            <person name="Moustafa A."/>
            <person name="Platzer M."/>
            <person name="Groth M."/>
            <person name="Szafranski K."/>
            <person name="Schliwa M."/>
        </authorList>
    </citation>
    <scope>NUCLEOTIDE SEQUENCE [LARGE SCALE GENOMIC DNA]</scope>
</reference>
<name>X6NKJ4_RETFI</name>
<gene>
    <name evidence="3" type="ORF">RFI_10632</name>
</gene>
<dbReference type="Proteomes" id="UP000023152">
    <property type="component" value="Unassembled WGS sequence"/>
</dbReference>
<dbReference type="Pfam" id="PF00023">
    <property type="entry name" value="Ank"/>
    <property type="match status" value="1"/>
</dbReference>
<dbReference type="SUPFAM" id="SSF48403">
    <property type="entry name" value="Ankyrin repeat"/>
    <property type="match status" value="1"/>
</dbReference>
<evidence type="ECO:0000313" key="4">
    <source>
        <dbReference type="Proteomes" id="UP000023152"/>
    </source>
</evidence>
<dbReference type="Gene3D" id="1.25.40.20">
    <property type="entry name" value="Ankyrin repeat-containing domain"/>
    <property type="match status" value="1"/>
</dbReference>
<comment type="caution">
    <text evidence="3">The sequence shown here is derived from an EMBL/GenBank/DDBJ whole genome shotgun (WGS) entry which is preliminary data.</text>
</comment>
<feature type="region of interest" description="Disordered" evidence="1">
    <location>
        <begin position="1"/>
        <end position="59"/>
    </location>
</feature>
<organism evidence="3 4">
    <name type="scientific">Reticulomyxa filosa</name>
    <dbReference type="NCBI Taxonomy" id="46433"/>
    <lineage>
        <taxon>Eukaryota</taxon>
        <taxon>Sar</taxon>
        <taxon>Rhizaria</taxon>
        <taxon>Retaria</taxon>
        <taxon>Foraminifera</taxon>
        <taxon>Monothalamids</taxon>
        <taxon>Reticulomyxidae</taxon>
        <taxon>Reticulomyxa</taxon>
    </lineage>
</organism>
<feature type="transmembrane region" description="Helical" evidence="2">
    <location>
        <begin position="141"/>
        <end position="169"/>
    </location>
</feature>
<dbReference type="OrthoDB" id="2093799at2759"/>
<proteinExistence type="predicted"/>
<accession>X6NKJ4</accession>
<keyword evidence="2" id="KW-1133">Transmembrane helix</keyword>